<evidence type="ECO:0000313" key="2">
    <source>
        <dbReference type="EMBL" id="TVT21136.1"/>
    </source>
</evidence>
<name>A0A558AA55_9PSEU</name>
<protein>
    <submittedName>
        <fullName evidence="2">Uncharacterized protein</fullName>
    </submittedName>
</protein>
<keyword evidence="3" id="KW-1185">Reference proteome</keyword>
<dbReference type="RefSeq" id="WP_144639934.1">
    <property type="nucleotide sequence ID" value="NZ_BNAX01000001.1"/>
</dbReference>
<keyword evidence="1" id="KW-1133">Transmembrane helix</keyword>
<dbReference type="Proteomes" id="UP000318578">
    <property type="component" value="Unassembled WGS sequence"/>
</dbReference>
<evidence type="ECO:0000313" key="3">
    <source>
        <dbReference type="Proteomes" id="UP000318578"/>
    </source>
</evidence>
<sequence>MTAVEDPAVREESLPVREGPARLWTVCVAALTLLVLGFAGLGVFSWQRLHQADEAAQREQTVLTAARSELELMANLRHATARDSLDRAGGQWLVSHLAQV</sequence>
<dbReference type="EMBL" id="VJZA01000029">
    <property type="protein sequence ID" value="TVT21136.1"/>
    <property type="molecule type" value="Genomic_DNA"/>
</dbReference>
<proteinExistence type="predicted"/>
<keyword evidence="1" id="KW-0812">Transmembrane</keyword>
<reference evidence="2 3" key="1">
    <citation type="submission" date="2019-07" db="EMBL/GenBank/DDBJ databases">
        <title>New species of Amycolatopsis and Streptomyces.</title>
        <authorList>
            <person name="Duangmal K."/>
            <person name="Teo W.F.A."/>
            <person name="Lipun K."/>
        </authorList>
    </citation>
    <scope>NUCLEOTIDE SEQUENCE [LARGE SCALE GENOMIC DNA]</scope>
    <source>
        <strain evidence="2 3">JCM 30562</strain>
    </source>
</reference>
<feature type="transmembrane region" description="Helical" evidence="1">
    <location>
        <begin position="23"/>
        <end position="44"/>
    </location>
</feature>
<accession>A0A558AA55</accession>
<comment type="caution">
    <text evidence="2">The sequence shown here is derived from an EMBL/GenBank/DDBJ whole genome shotgun (WGS) entry which is preliminary data.</text>
</comment>
<organism evidence="2 3">
    <name type="scientific">Amycolatopsis acidiphila</name>
    <dbReference type="NCBI Taxonomy" id="715473"/>
    <lineage>
        <taxon>Bacteria</taxon>
        <taxon>Bacillati</taxon>
        <taxon>Actinomycetota</taxon>
        <taxon>Actinomycetes</taxon>
        <taxon>Pseudonocardiales</taxon>
        <taxon>Pseudonocardiaceae</taxon>
        <taxon>Amycolatopsis</taxon>
    </lineage>
</organism>
<dbReference type="AlphaFoldDB" id="A0A558AA55"/>
<gene>
    <name evidence="2" type="ORF">FNH06_18085</name>
</gene>
<keyword evidence="1" id="KW-0472">Membrane</keyword>
<evidence type="ECO:0000256" key="1">
    <source>
        <dbReference type="SAM" id="Phobius"/>
    </source>
</evidence>